<dbReference type="PROSITE" id="PS50893">
    <property type="entry name" value="ABC_TRANSPORTER_2"/>
    <property type="match status" value="1"/>
</dbReference>
<gene>
    <name evidence="12" type="ORF">P5G61_17310</name>
</gene>
<keyword evidence="8" id="KW-0408">Iron</keyword>
<dbReference type="InterPro" id="IPR013611">
    <property type="entry name" value="Transp-assoc_OB_typ2"/>
</dbReference>
<dbReference type="InterPro" id="IPR003439">
    <property type="entry name" value="ABC_transporter-like_ATP-bd"/>
</dbReference>
<dbReference type="SUPFAM" id="SSF52540">
    <property type="entry name" value="P-loop containing nucleoside triphosphate hydrolases"/>
    <property type="match status" value="1"/>
</dbReference>
<evidence type="ECO:0000256" key="2">
    <source>
        <dbReference type="ARBA" id="ARBA00022475"/>
    </source>
</evidence>
<evidence type="ECO:0000313" key="13">
    <source>
        <dbReference type="Proteomes" id="UP001174205"/>
    </source>
</evidence>
<dbReference type="Pfam" id="PF08402">
    <property type="entry name" value="TOBE_2"/>
    <property type="match status" value="1"/>
</dbReference>
<dbReference type="SUPFAM" id="SSF50331">
    <property type="entry name" value="MOP-like"/>
    <property type="match status" value="1"/>
</dbReference>
<name>A0ABT8JD95_9BACL</name>
<evidence type="ECO:0000256" key="6">
    <source>
        <dbReference type="ARBA" id="ARBA00022840"/>
    </source>
</evidence>
<dbReference type="PROSITE" id="PS00211">
    <property type="entry name" value="ABC_TRANSPORTER_1"/>
    <property type="match status" value="1"/>
</dbReference>
<dbReference type="InterPro" id="IPR015853">
    <property type="entry name" value="ABC_transpr_FbpC"/>
</dbReference>
<dbReference type="SMART" id="SM00382">
    <property type="entry name" value="AAA"/>
    <property type="match status" value="1"/>
</dbReference>
<accession>A0ABT8JD95</accession>
<keyword evidence="7" id="KW-1278">Translocase</keyword>
<protein>
    <submittedName>
        <fullName evidence="12">ABC transporter ATP-binding protein</fullName>
    </submittedName>
</protein>
<dbReference type="CDD" id="cd03259">
    <property type="entry name" value="ABC_Carb_Solutes_like"/>
    <property type="match status" value="1"/>
</dbReference>
<keyword evidence="6 12" id="KW-0067">ATP-binding</keyword>
<dbReference type="PANTHER" id="PTHR42781:SF1">
    <property type="entry name" value="THIAMINE IMPORT ATP-BINDING PROTEIN THIQ"/>
    <property type="match status" value="1"/>
</dbReference>
<evidence type="ECO:0000256" key="10">
    <source>
        <dbReference type="ARBA" id="ARBA00023136"/>
    </source>
</evidence>
<dbReference type="InterPro" id="IPR017871">
    <property type="entry name" value="ABC_transporter-like_CS"/>
</dbReference>
<proteinExistence type="predicted"/>
<evidence type="ECO:0000256" key="7">
    <source>
        <dbReference type="ARBA" id="ARBA00022967"/>
    </source>
</evidence>
<reference evidence="12" key="1">
    <citation type="submission" date="2023-03" db="EMBL/GenBank/DDBJ databases">
        <title>MT1 and MT2 Draft Genomes of Novel Species.</title>
        <authorList>
            <person name="Venkateswaran K."/>
        </authorList>
    </citation>
    <scope>NUCLEOTIDE SEQUENCE</scope>
    <source>
        <strain evidence="12">F6_3S_P_1C</strain>
    </source>
</reference>
<dbReference type="RefSeq" id="WP_301247661.1">
    <property type="nucleotide sequence ID" value="NZ_JAROCD010000008.1"/>
</dbReference>
<evidence type="ECO:0000256" key="5">
    <source>
        <dbReference type="ARBA" id="ARBA00022741"/>
    </source>
</evidence>
<dbReference type="Proteomes" id="UP001174205">
    <property type="component" value="Unassembled WGS sequence"/>
</dbReference>
<keyword evidence="2" id="KW-1003">Cell membrane</keyword>
<evidence type="ECO:0000256" key="3">
    <source>
        <dbReference type="ARBA" id="ARBA00022496"/>
    </source>
</evidence>
<keyword evidence="4" id="KW-0997">Cell inner membrane</keyword>
<keyword evidence="3" id="KW-0410">Iron transport</keyword>
<feature type="domain" description="ABC transporter" evidence="11">
    <location>
        <begin position="5"/>
        <end position="239"/>
    </location>
</feature>
<dbReference type="PANTHER" id="PTHR42781">
    <property type="entry name" value="SPERMIDINE/PUTRESCINE IMPORT ATP-BINDING PROTEIN POTA"/>
    <property type="match status" value="1"/>
</dbReference>
<keyword evidence="13" id="KW-1185">Reference proteome</keyword>
<evidence type="ECO:0000256" key="9">
    <source>
        <dbReference type="ARBA" id="ARBA00023065"/>
    </source>
</evidence>
<evidence type="ECO:0000259" key="11">
    <source>
        <dbReference type="PROSITE" id="PS50893"/>
    </source>
</evidence>
<dbReference type="Pfam" id="PF00005">
    <property type="entry name" value="ABC_tran"/>
    <property type="match status" value="1"/>
</dbReference>
<dbReference type="EMBL" id="JAROCD010000008">
    <property type="protein sequence ID" value="MDN4603000.1"/>
    <property type="molecule type" value="Genomic_DNA"/>
</dbReference>
<evidence type="ECO:0000256" key="4">
    <source>
        <dbReference type="ARBA" id="ARBA00022519"/>
    </source>
</evidence>
<dbReference type="GO" id="GO:0005524">
    <property type="term" value="F:ATP binding"/>
    <property type="evidence" value="ECO:0007669"/>
    <property type="project" value="UniProtKB-KW"/>
</dbReference>
<comment type="caution">
    <text evidence="12">The sequence shown here is derived from an EMBL/GenBank/DDBJ whole genome shotgun (WGS) entry which is preliminary data.</text>
</comment>
<keyword evidence="9" id="KW-0406">Ion transport</keyword>
<keyword evidence="1" id="KW-0813">Transport</keyword>
<dbReference type="InterPro" id="IPR050093">
    <property type="entry name" value="ABC_SmlMolc_Importer"/>
</dbReference>
<sequence>MNSILKLDGVHKSFDKQVVLRPLSFTMNHGERICILGPSGCGKSTLLQLIAGLLRVDGGSIEMDGKRVDSRQQYIPPEKRPVNMVFQDYALWPHMTIRQNIEYGMKRGKIDSITRNQRLDRLQAMLQLDGLLDRLPSQCSGGQQQRAGMARALATEPSILLMDEPLSNLDVKLRTEMRSELGHLLSDLETTVLYVTHDMLEAFTLADRILVLREGKIDQYAEPQQLFTRPATPWVARLMGYHNRLNGIYTIGASSVMIAGQCIGGKMMDQGVGGHQAVIMLHPDQLALRATEEEGNHNEIRGTVTQTIFEGIHWRVIIVTEDNQRIHAFHVEPLEPGSACWVQFSPEQTMIYRGGAHTEDE</sequence>
<dbReference type="InterPro" id="IPR008995">
    <property type="entry name" value="Mo/tungstate-bd_C_term_dom"/>
</dbReference>
<dbReference type="InterPro" id="IPR003593">
    <property type="entry name" value="AAA+_ATPase"/>
</dbReference>
<dbReference type="Gene3D" id="3.40.50.300">
    <property type="entry name" value="P-loop containing nucleotide triphosphate hydrolases"/>
    <property type="match status" value="1"/>
</dbReference>
<keyword evidence="5" id="KW-0547">Nucleotide-binding</keyword>
<dbReference type="InterPro" id="IPR027417">
    <property type="entry name" value="P-loop_NTPase"/>
</dbReference>
<evidence type="ECO:0000313" key="12">
    <source>
        <dbReference type="EMBL" id="MDN4603000.1"/>
    </source>
</evidence>
<organism evidence="12 13">
    <name type="scientific">Paenibacillus vandeheii</name>
    <dbReference type="NCBI Taxonomy" id="3035917"/>
    <lineage>
        <taxon>Bacteria</taxon>
        <taxon>Bacillati</taxon>
        <taxon>Bacillota</taxon>
        <taxon>Bacilli</taxon>
        <taxon>Bacillales</taxon>
        <taxon>Paenibacillaceae</taxon>
        <taxon>Paenibacillus</taxon>
    </lineage>
</organism>
<keyword evidence="10" id="KW-0472">Membrane</keyword>
<evidence type="ECO:0000256" key="8">
    <source>
        <dbReference type="ARBA" id="ARBA00023004"/>
    </source>
</evidence>
<evidence type="ECO:0000256" key="1">
    <source>
        <dbReference type="ARBA" id="ARBA00022448"/>
    </source>
</evidence>